<reference evidence="1 2" key="1">
    <citation type="submission" date="2024-11" db="EMBL/GenBank/DDBJ databases">
        <title>A near-complete genome assembly of Cinchona calisaya.</title>
        <authorList>
            <person name="Lian D.C."/>
            <person name="Zhao X.W."/>
            <person name="Wei L."/>
        </authorList>
    </citation>
    <scope>NUCLEOTIDE SEQUENCE [LARGE SCALE GENOMIC DNA]</scope>
    <source>
        <tissue evidence="1">Nenye</tissue>
    </source>
</reference>
<sequence length="101" mass="11580">MVILDEEFGDLTQFIVSKEEMVGTAEMNHIRLRKMLSGKEFSNQYMKDMILRKIKKLGNVAEGFFVLEAIPSIIDSSDELFVLDIPSFELDMAELVIIESF</sequence>
<gene>
    <name evidence="1" type="ORF">ACH5RR_007008</name>
</gene>
<evidence type="ECO:0000313" key="1">
    <source>
        <dbReference type="EMBL" id="KAL3533487.1"/>
    </source>
</evidence>
<organism evidence="1 2">
    <name type="scientific">Cinchona calisaya</name>
    <dbReference type="NCBI Taxonomy" id="153742"/>
    <lineage>
        <taxon>Eukaryota</taxon>
        <taxon>Viridiplantae</taxon>
        <taxon>Streptophyta</taxon>
        <taxon>Embryophyta</taxon>
        <taxon>Tracheophyta</taxon>
        <taxon>Spermatophyta</taxon>
        <taxon>Magnoliopsida</taxon>
        <taxon>eudicotyledons</taxon>
        <taxon>Gunneridae</taxon>
        <taxon>Pentapetalae</taxon>
        <taxon>asterids</taxon>
        <taxon>lamiids</taxon>
        <taxon>Gentianales</taxon>
        <taxon>Rubiaceae</taxon>
        <taxon>Cinchonoideae</taxon>
        <taxon>Cinchoneae</taxon>
        <taxon>Cinchona</taxon>
    </lineage>
</organism>
<comment type="caution">
    <text evidence="1">The sequence shown here is derived from an EMBL/GenBank/DDBJ whole genome shotgun (WGS) entry which is preliminary data.</text>
</comment>
<protein>
    <submittedName>
        <fullName evidence="1">Uncharacterized protein</fullName>
    </submittedName>
</protein>
<proteinExistence type="predicted"/>
<accession>A0ABD3AR06</accession>
<dbReference type="AlphaFoldDB" id="A0ABD3AR06"/>
<name>A0ABD3AR06_9GENT</name>
<dbReference type="Proteomes" id="UP001630127">
    <property type="component" value="Unassembled WGS sequence"/>
</dbReference>
<evidence type="ECO:0000313" key="2">
    <source>
        <dbReference type="Proteomes" id="UP001630127"/>
    </source>
</evidence>
<keyword evidence="2" id="KW-1185">Reference proteome</keyword>
<dbReference type="EMBL" id="JBJUIK010000003">
    <property type="protein sequence ID" value="KAL3533487.1"/>
    <property type="molecule type" value="Genomic_DNA"/>
</dbReference>